<dbReference type="AlphaFoldDB" id="A0A1H5EVP9"/>
<accession>A0A1H5EVP9</accession>
<dbReference type="PANTHER" id="PTHR34075:SF5">
    <property type="entry name" value="BLR3430 PROTEIN"/>
    <property type="match status" value="1"/>
</dbReference>
<feature type="domain" description="ChsH2 rubredoxin-like zinc ribbon" evidence="2">
    <location>
        <begin position="23"/>
        <end position="58"/>
    </location>
</feature>
<dbReference type="Gene3D" id="6.10.30.10">
    <property type="match status" value="1"/>
</dbReference>
<proteinExistence type="predicted"/>
<dbReference type="InterPro" id="IPR002878">
    <property type="entry name" value="ChsH2_C"/>
</dbReference>
<organism evidence="3 4">
    <name type="scientific">Rhodococcus jostii</name>
    <dbReference type="NCBI Taxonomy" id="132919"/>
    <lineage>
        <taxon>Bacteria</taxon>
        <taxon>Bacillati</taxon>
        <taxon>Actinomycetota</taxon>
        <taxon>Actinomycetes</taxon>
        <taxon>Mycobacteriales</taxon>
        <taxon>Nocardiaceae</taxon>
        <taxon>Rhodococcus</taxon>
    </lineage>
</organism>
<feature type="domain" description="ChsH2 C-terminal OB-fold" evidence="1">
    <location>
        <begin position="60"/>
        <end position="124"/>
    </location>
</feature>
<dbReference type="PANTHER" id="PTHR34075">
    <property type="entry name" value="BLR3430 PROTEIN"/>
    <property type="match status" value="1"/>
</dbReference>
<dbReference type="Pfam" id="PF01796">
    <property type="entry name" value="OB_ChsH2_C"/>
    <property type="match status" value="1"/>
</dbReference>
<reference evidence="4" key="1">
    <citation type="submission" date="2016-10" db="EMBL/GenBank/DDBJ databases">
        <authorList>
            <person name="Varghese N."/>
        </authorList>
    </citation>
    <scope>NUCLEOTIDE SEQUENCE [LARGE SCALE GENOMIC DNA]</scope>
    <source>
        <strain evidence="4">DSM 44719</strain>
    </source>
</reference>
<dbReference type="InterPro" id="IPR012340">
    <property type="entry name" value="NA-bd_OB-fold"/>
</dbReference>
<evidence type="ECO:0008006" key="5">
    <source>
        <dbReference type="Google" id="ProtNLM"/>
    </source>
</evidence>
<dbReference type="OrthoDB" id="7470921at2"/>
<evidence type="ECO:0000313" key="4">
    <source>
        <dbReference type="Proteomes" id="UP000183407"/>
    </source>
</evidence>
<dbReference type="Pfam" id="PF12172">
    <property type="entry name" value="zf-ChsH2"/>
    <property type="match status" value="1"/>
</dbReference>
<dbReference type="InterPro" id="IPR022002">
    <property type="entry name" value="ChsH2_Znr"/>
</dbReference>
<gene>
    <name evidence="3" type="ORF">SAMN04490220_6151</name>
</gene>
<name>A0A1H5EVP9_RHOJO</name>
<dbReference type="EMBL" id="FNTL01000004">
    <property type="protein sequence ID" value="SED95267.1"/>
    <property type="molecule type" value="Genomic_DNA"/>
</dbReference>
<sequence length="140" mass="15784">MTDTHVSNDWPQPYRLLDAEPYWEALTDERLTFQRCGDCEEAVWPAHSFCPYCGSAALSWTQSTGSGTIYSYSTIMRGPTPVWSTIVPYTVGFVQMDDGYTLFAQIDGEPDAIAIGKPVTMRFVQRGEQKLPVFTMTDHQ</sequence>
<evidence type="ECO:0000259" key="1">
    <source>
        <dbReference type="Pfam" id="PF01796"/>
    </source>
</evidence>
<dbReference type="SUPFAM" id="SSF50249">
    <property type="entry name" value="Nucleic acid-binding proteins"/>
    <property type="match status" value="1"/>
</dbReference>
<dbReference type="GeneID" id="69894730"/>
<protein>
    <recommendedName>
        <fullName evidence="5">DUF35 domain-containing protein</fullName>
    </recommendedName>
</protein>
<evidence type="ECO:0000259" key="2">
    <source>
        <dbReference type="Pfam" id="PF12172"/>
    </source>
</evidence>
<evidence type="ECO:0000313" key="3">
    <source>
        <dbReference type="EMBL" id="SED95267.1"/>
    </source>
</evidence>
<dbReference type="RefSeq" id="WP_005250415.1">
    <property type="nucleotide sequence ID" value="NZ_FNTL01000004.1"/>
</dbReference>
<dbReference type="InterPro" id="IPR052513">
    <property type="entry name" value="Thioester_dehydratase-like"/>
</dbReference>
<dbReference type="Proteomes" id="UP000183407">
    <property type="component" value="Unassembled WGS sequence"/>
</dbReference>